<protein>
    <submittedName>
        <fullName evidence="2">Uncharacterized protein</fullName>
    </submittedName>
</protein>
<feature type="region of interest" description="Disordered" evidence="1">
    <location>
        <begin position="1"/>
        <end position="31"/>
    </location>
</feature>
<organism evidence="2 3">
    <name type="scientific">Dendrobium catenatum</name>
    <dbReference type="NCBI Taxonomy" id="906689"/>
    <lineage>
        <taxon>Eukaryota</taxon>
        <taxon>Viridiplantae</taxon>
        <taxon>Streptophyta</taxon>
        <taxon>Embryophyta</taxon>
        <taxon>Tracheophyta</taxon>
        <taxon>Spermatophyta</taxon>
        <taxon>Magnoliopsida</taxon>
        <taxon>Liliopsida</taxon>
        <taxon>Asparagales</taxon>
        <taxon>Orchidaceae</taxon>
        <taxon>Epidendroideae</taxon>
        <taxon>Malaxideae</taxon>
        <taxon>Dendrobiinae</taxon>
        <taxon>Dendrobium</taxon>
    </lineage>
</organism>
<dbReference type="Proteomes" id="UP000233837">
    <property type="component" value="Unassembled WGS sequence"/>
</dbReference>
<dbReference type="EMBL" id="KZ502233">
    <property type="protein sequence ID" value="PKU81623.1"/>
    <property type="molecule type" value="Genomic_DNA"/>
</dbReference>
<evidence type="ECO:0000256" key="1">
    <source>
        <dbReference type="SAM" id="MobiDB-lite"/>
    </source>
</evidence>
<dbReference type="AlphaFoldDB" id="A0A2I0X143"/>
<reference evidence="2 3" key="1">
    <citation type="journal article" date="2016" name="Sci. Rep.">
        <title>The Dendrobium catenatum Lindl. genome sequence provides insights into polysaccharide synthase, floral development and adaptive evolution.</title>
        <authorList>
            <person name="Zhang G.Q."/>
            <person name="Xu Q."/>
            <person name="Bian C."/>
            <person name="Tsai W.C."/>
            <person name="Yeh C.M."/>
            <person name="Liu K.W."/>
            <person name="Yoshida K."/>
            <person name="Zhang L.S."/>
            <person name="Chang S.B."/>
            <person name="Chen F."/>
            <person name="Shi Y."/>
            <person name="Su Y.Y."/>
            <person name="Zhang Y.Q."/>
            <person name="Chen L.J."/>
            <person name="Yin Y."/>
            <person name="Lin M."/>
            <person name="Huang H."/>
            <person name="Deng H."/>
            <person name="Wang Z.W."/>
            <person name="Zhu S.L."/>
            <person name="Zhao X."/>
            <person name="Deng C."/>
            <person name="Niu S.C."/>
            <person name="Huang J."/>
            <person name="Wang M."/>
            <person name="Liu G.H."/>
            <person name="Yang H.J."/>
            <person name="Xiao X.J."/>
            <person name="Hsiao Y.Y."/>
            <person name="Wu W.L."/>
            <person name="Chen Y.Y."/>
            <person name="Mitsuda N."/>
            <person name="Ohme-Takagi M."/>
            <person name="Luo Y.B."/>
            <person name="Van de Peer Y."/>
            <person name="Liu Z.J."/>
        </authorList>
    </citation>
    <scope>NUCLEOTIDE SEQUENCE [LARGE SCALE GENOMIC DNA]</scope>
    <source>
        <tissue evidence="2">The whole plant</tissue>
    </source>
</reference>
<feature type="compositionally biased region" description="Basic and acidic residues" evidence="1">
    <location>
        <begin position="1"/>
        <end position="25"/>
    </location>
</feature>
<proteinExistence type="predicted"/>
<gene>
    <name evidence="2" type="ORF">MA16_Dca013054</name>
</gene>
<reference evidence="2 3" key="2">
    <citation type="journal article" date="2017" name="Nature">
        <title>The Apostasia genome and the evolution of orchids.</title>
        <authorList>
            <person name="Zhang G.Q."/>
            <person name="Liu K.W."/>
            <person name="Li Z."/>
            <person name="Lohaus R."/>
            <person name="Hsiao Y.Y."/>
            <person name="Niu S.C."/>
            <person name="Wang J.Y."/>
            <person name="Lin Y.C."/>
            <person name="Xu Q."/>
            <person name="Chen L.J."/>
            <person name="Yoshida K."/>
            <person name="Fujiwara S."/>
            <person name="Wang Z.W."/>
            <person name="Zhang Y.Q."/>
            <person name="Mitsuda N."/>
            <person name="Wang M."/>
            <person name="Liu G.H."/>
            <person name="Pecoraro L."/>
            <person name="Huang H.X."/>
            <person name="Xiao X.J."/>
            <person name="Lin M."/>
            <person name="Wu X.Y."/>
            <person name="Wu W.L."/>
            <person name="Chen Y.Y."/>
            <person name="Chang S.B."/>
            <person name="Sakamoto S."/>
            <person name="Ohme-Takagi M."/>
            <person name="Yagi M."/>
            <person name="Zeng S.J."/>
            <person name="Shen C.Y."/>
            <person name="Yeh C.M."/>
            <person name="Luo Y.B."/>
            <person name="Tsai W.C."/>
            <person name="Van de Peer Y."/>
            <person name="Liu Z.J."/>
        </authorList>
    </citation>
    <scope>NUCLEOTIDE SEQUENCE [LARGE SCALE GENOMIC DNA]</scope>
    <source>
        <tissue evidence="2">The whole plant</tissue>
    </source>
</reference>
<name>A0A2I0X143_9ASPA</name>
<sequence>MGDRTSTKDVSVVEDRPTARSEGSKKAPKATKADNVISTITEESFISFRKKFHFPNDLVMKVPVRSERACFPPQGYVTMYEFSLRAGLRFPPPPELVDILTACALSLSQFSYRAMSVVVGLIVFFRDHRAVLSTECLSWMGRIYTDPRVEFPLNPSGWMFVLGIHPKIGLAIFSLCRMIGASKKDEES</sequence>
<keyword evidence="3" id="KW-1185">Reference proteome</keyword>
<evidence type="ECO:0000313" key="2">
    <source>
        <dbReference type="EMBL" id="PKU81623.1"/>
    </source>
</evidence>
<evidence type="ECO:0000313" key="3">
    <source>
        <dbReference type="Proteomes" id="UP000233837"/>
    </source>
</evidence>
<accession>A0A2I0X143</accession>